<keyword evidence="1" id="KW-0808">Transferase</keyword>
<evidence type="ECO:0000313" key="1">
    <source>
        <dbReference type="EMBL" id="HIS46557.1"/>
    </source>
</evidence>
<proteinExistence type="predicted"/>
<accession>A0A9D1JPX2</accession>
<keyword evidence="1" id="KW-0418">Kinase</keyword>
<dbReference type="Pfam" id="PF13189">
    <property type="entry name" value="Cytidylate_kin2"/>
    <property type="match status" value="1"/>
</dbReference>
<name>A0A9D1JPX2_9FIRM</name>
<dbReference type="Gene3D" id="3.40.50.300">
    <property type="entry name" value="P-loop containing nucleotide triphosphate hydrolases"/>
    <property type="match status" value="1"/>
</dbReference>
<reference evidence="1" key="2">
    <citation type="journal article" date="2021" name="PeerJ">
        <title>Extensive microbial diversity within the chicken gut microbiome revealed by metagenomics and culture.</title>
        <authorList>
            <person name="Gilroy R."/>
            <person name="Ravi A."/>
            <person name="Getino M."/>
            <person name="Pursley I."/>
            <person name="Horton D.L."/>
            <person name="Alikhan N.F."/>
            <person name="Baker D."/>
            <person name="Gharbi K."/>
            <person name="Hall N."/>
            <person name="Watson M."/>
            <person name="Adriaenssens E.M."/>
            <person name="Foster-Nyarko E."/>
            <person name="Jarju S."/>
            <person name="Secka A."/>
            <person name="Antonio M."/>
            <person name="Oren A."/>
            <person name="Chaudhuri R.R."/>
            <person name="La Ragione R."/>
            <person name="Hildebrand F."/>
            <person name="Pallen M.J."/>
        </authorList>
    </citation>
    <scope>NUCLEOTIDE SEQUENCE</scope>
    <source>
        <strain evidence="1">CHK178-757</strain>
    </source>
</reference>
<comment type="caution">
    <text evidence="1">The sequence shown here is derived from an EMBL/GenBank/DDBJ whole genome shotgun (WGS) entry which is preliminary data.</text>
</comment>
<protein>
    <submittedName>
        <fullName evidence="1">Cytidylate kinase-like family protein</fullName>
    </submittedName>
</protein>
<organism evidence="1 2">
    <name type="scientific">Candidatus Scybalocola faecigallinarum</name>
    <dbReference type="NCBI Taxonomy" id="2840941"/>
    <lineage>
        <taxon>Bacteria</taxon>
        <taxon>Bacillati</taxon>
        <taxon>Bacillota</taxon>
        <taxon>Clostridia</taxon>
        <taxon>Lachnospirales</taxon>
        <taxon>Lachnospiraceae</taxon>
        <taxon>Lachnospiraceae incertae sedis</taxon>
        <taxon>Candidatus Scybalocola (ex Gilroy et al. 2021)</taxon>
    </lineage>
</organism>
<reference evidence="1" key="1">
    <citation type="submission" date="2020-10" db="EMBL/GenBank/DDBJ databases">
        <authorList>
            <person name="Gilroy R."/>
        </authorList>
    </citation>
    <scope>NUCLEOTIDE SEQUENCE</scope>
    <source>
        <strain evidence="1">CHK178-757</strain>
    </source>
</reference>
<dbReference type="InterPro" id="IPR027417">
    <property type="entry name" value="P-loop_NTPase"/>
</dbReference>
<gene>
    <name evidence="1" type="ORF">IAB46_03180</name>
</gene>
<sequence length="211" mass="24003">MSDNLIIAINRQYGSGGKEIGTKLAKDLGIPIYDQEIPEMASQKSGIRKDYFEKVDEKPTDSFLYALAMNTFSMNGTVNPFDHALSSDRLFNIQAETVQDLANKSSCVIIGRCAEYILRDEPKRIAVYISSPIEKRVERICRLYQLSEKEAQKKIMSIDKKRDSYYGYYAGKDWRACASYNLSIDSGTLGIEKTVEMLKKYIELRFGSLKV</sequence>
<dbReference type="GO" id="GO:0016301">
    <property type="term" value="F:kinase activity"/>
    <property type="evidence" value="ECO:0007669"/>
    <property type="project" value="UniProtKB-KW"/>
</dbReference>
<dbReference type="SUPFAM" id="SSF52540">
    <property type="entry name" value="P-loop containing nucleoside triphosphate hydrolases"/>
    <property type="match status" value="1"/>
</dbReference>
<dbReference type="Proteomes" id="UP000823927">
    <property type="component" value="Unassembled WGS sequence"/>
</dbReference>
<dbReference type="EMBL" id="DVIT01000013">
    <property type="protein sequence ID" value="HIS46557.1"/>
    <property type="molecule type" value="Genomic_DNA"/>
</dbReference>
<evidence type="ECO:0000313" key="2">
    <source>
        <dbReference type="Proteomes" id="UP000823927"/>
    </source>
</evidence>
<dbReference type="AlphaFoldDB" id="A0A9D1JPX2"/>